<dbReference type="GO" id="GO:0008800">
    <property type="term" value="F:beta-lactamase activity"/>
    <property type="evidence" value="ECO:0007669"/>
    <property type="project" value="InterPro"/>
</dbReference>
<dbReference type="RefSeq" id="WP_113903632.1">
    <property type="nucleotide sequence ID" value="NZ_QNSB01000004.1"/>
</dbReference>
<protein>
    <submittedName>
        <fullName evidence="3">Beta-lactamase class A</fullName>
    </submittedName>
</protein>
<feature type="domain" description="Beta-lactamase class A catalytic" evidence="2">
    <location>
        <begin position="56"/>
        <end position="258"/>
    </location>
</feature>
<comment type="caution">
    <text evidence="3">The sequence shown here is derived from an EMBL/GenBank/DDBJ whole genome shotgun (WGS) entry which is preliminary data.</text>
</comment>
<dbReference type="SUPFAM" id="SSF56601">
    <property type="entry name" value="beta-lactamase/transpeptidase-like"/>
    <property type="match status" value="1"/>
</dbReference>
<dbReference type="PANTHER" id="PTHR35333:SF3">
    <property type="entry name" value="BETA-LACTAMASE-TYPE TRANSPEPTIDASE FOLD CONTAINING PROTEIN"/>
    <property type="match status" value="1"/>
</dbReference>
<dbReference type="GO" id="GO:0046677">
    <property type="term" value="P:response to antibiotic"/>
    <property type="evidence" value="ECO:0007669"/>
    <property type="project" value="InterPro"/>
</dbReference>
<evidence type="ECO:0000259" key="2">
    <source>
        <dbReference type="Pfam" id="PF13354"/>
    </source>
</evidence>
<dbReference type="InterPro" id="IPR012338">
    <property type="entry name" value="Beta-lactam/transpept-like"/>
</dbReference>
<dbReference type="InterPro" id="IPR000871">
    <property type="entry name" value="Beta-lactam_class-A"/>
</dbReference>
<dbReference type="Gene3D" id="3.40.710.10">
    <property type="entry name" value="DD-peptidase/beta-lactamase superfamily"/>
    <property type="match status" value="1"/>
</dbReference>
<dbReference type="EMBL" id="QNSB01000004">
    <property type="protein sequence ID" value="RBP72069.1"/>
    <property type="molecule type" value="Genomic_DNA"/>
</dbReference>
<dbReference type="GO" id="GO:0030655">
    <property type="term" value="P:beta-lactam antibiotic catabolic process"/>
    <property type="evidence" value="ECO:0007669"/>
    <property type="project" value="InterPro"/>
</dbReference>
<reference evidence="3 4" key="1">
    <citation type="submission" date="2018-06" db="EMBL/GenBank/DDBJ databases">
        <title>Freshwater and sediment microbial communities from various areas in North America, analyzing microbe dynamics in response to fracking.</title>
        <authorList>
            <person name="Lamendella R."/>
        </authorList>
    </citation>
    <scope>NUCLEOTIDE SEQUENCE [LARGE SCALE GENOMIC DNA]</scope>
    <source>
        <strain evidence="3 4">3b_TX</strain>
    </source>
</reference>
<evidence type="ECO:0000256" key="1">
    <source>
        <dbReference type="SAM" id="MobiDB-lite"/>
    </source>
</evidence>
<feature type="compositionally biased region" description="Low complexity" evidence="1">
    <location>
        <begin position="18"/>
        <end position="34"/>
    </location>
</feature>
<dbReference type="InterPro" id="IPR045155">
    <property type="entry name" value="Beta-lactam_cat"/>
</dbReference>
<dbReference type="PRINTS" id="PR00118">
    <property type="entry name" value="BLACTAMASEA"/>
</dbReference>
<sequence>MPQRCWGGCLARTPGPDPSARPTATPSASATRTAQPETLDLSDLPEGAYGVWGTHQGRTVVHDPTTRIRMCSTMKLPLAALTLRESARGGLDLDTVLTWTAEDLIGHSPFTREDEDSTATIAELAEAAARGSDNTAANLLIDEVGGLPALNAYARDLGDRVTRFDRYETEMNELSGELDTTTAASFAALALEAVGQLGPDDRRTLFSWLPGHDDRRIGAVVPAGIDLVHKTGTSGDGVLNDVAIMHDDAEVVGGLAVFTDCPSPSEEVVVEIARRAFAVLIG</sequence>
<dbReference type="Proteomes" id="UP000253509">
    <property type="component" value="Unassembled WGS sequence"/>
</dbReference>
<dbReference type="Pfam" id="PF13354">
    <property type="entry name" value="Beta-lactamase2"/>
    <property type="match status" value="1"/>
</dbReference>
<evidence type="ECO:0000313" key="3">
    <source>
        <dbReference type="EMBL" id="RBP72069.1"/>
    </source>
</evidence>
<dbReference type="AlphaFoldDB" id="A0A366IIY6"/>
<name>A0A366IIY6_9MICO</name>
<keyword evidence="4" id="KW-1185">Reference proteome</keyword>
<proteinExistence type="predicted"/>
<accession>A0A366IIY6</accession>
<gene>
    <name evidence="3" type="ORF">DFO65_10424</name>
</gene>
<organism evidence="3 4">
    <name type="scientific">Brevibacterium celere</name>
    <dbReference type="NCBI Taxonomy" id="225845"/>
    <lineage>
        <taxon>Bacteria</taxon>
        <taxon>Bacillati</taxon>
        <taxon>Actinomycetota</taxon>
        <taxon>Actinomycetes</taxon>
        <taxon>Micrococcales</taxon>
        <taxon>Brevibacteriaceae</taxon>
        <taxon>Brevibacterium</taxon>
    </lineage>
</organism>
<dbReference type="PANTHER" id="PTHR35333">
    <property type="entry name" value="BETA-LACTAMASE"/>
    <property type="match status" value="1"/>
</dbReference>
<feature type="region of interest" description="Disordered" evidence="1">
    <location>
        <begin position="11"/>
        <end position="36"/>
    </location>
</feature>
<evidence type="ECO:0000313" key="4">
    <source>
        <dbReference type="Proteomes" id="UP000253509"/>
    </source>
</evidence>